<protein>
    <submittedName>
        <fullName evidence="1">Uncharacterized protein</fullName>
    </submittedName>
</protein>
<gene>
    <name evidence="1" type="ORF">GUJ93_ZPchr0006g43443</name>
</gene>
<dbReference type="AlphaFoldDB" id="A0A8J5VIC2"/>
<evidence type="ECO:0000313" key="1">
    <source>
        <dbReference type="EMBL" id="KAG8072242.1"/>
    </source>
</evidence>
<keyword evidence="2" id="KW-1185">Reference proteome</keyword>
<comment type="caution">
    <text evidence="1">The sequence shown here is derived from an EMBL/GenBank/DDBJ whole genome shotgun (WGS) entry which is preliminary data.</text>
</comment>
<dbReference type="Proteomes" id="UP000729402">
    <property type="component" value="Unassembled WGS sequence"/>
</dbReference>
<sequence length="135" mass="15178">MRPAAMRSREVGAGRDGWMGLRGATRNVAEQEMGGVEINPGKRTGHWRRVERHSPRLCPLGPARKIRPPRGQRRQNCTAVIATPPNLGWPRWAPASTQAKQPVKLTVSFRFPGRKKKHFVRVRSYPHLVGTACNN</sequence>
<evidence type="ECO:0000313" key="2">
    <source>
        <dbReference type="Proteomes" id="UP000729402"/>
    </source>
</evidence>
<accession>A0A8J5VIC2</accession>
<reference evidence="1" key="2">
    <citation type="submission" date="2021-02" db="EMBL/GenBank/DDBJ databases">
        <authorList>
            <person name="Kimball J.A."/>
            <person name="Haas M.W."/>
            <person name="Macchietto M."/>
            <person name="Kono T."/>
            <person name="Duquette J."/>
            <person name="Shao M."/>
        </authorList>
    </citation>
    <scope>NUCLEOTIDE SEQUENCE</scope>
    <source>
        <tissue evidence="1">Fresh leaf tissue</tissue>
    </source>
</reference>
<reference evidence="1" key="1">
    <citation type="journal article" date="2021" name="bioRxiv">
        <title>Whole Genome Assembly and Annotation of Northern Wild Rice, Zizania palustris L., Supports a Whole Genome Duplication in the Zizania Genus.</title>
        <authorList>
            <person name="Haas M."/>
            <person name="Kono T."/>
            <person name="Macchietto M."/>
            <person name="Millas R."/>
            <person name="McGilp L."/>
            <person name="Shao M."/>
            <person name="Duquette J."/>
            <person name="Hirsch C.N."/>
            <person name="Kimball J."/>
        </authorList>
    </citation>
    <scope>NUCLEOTIDE SEQUENCE</scope>
    <source>
        <tissue evidence="1">Fresh leaf tissue</tissue>
    </source>
</reference>
<name>A0A8J5VIC2_ZIZPA</name>
<organism evidence="1 2">
    <name type="scientific">Zizania palustris</name>
    <name type="common">Northern wild rice</name>
    <dbReference type="NCBI Taxonomy" id="103762"/>
    <lineage>
        <taxon>Eukaryota</taxon>
        <taxon>Viridiplantae</taxon>
        <taxon>Streptophyta</taxon>
        <taxon>Embryophyta</taxon>
        <taxon>Tracheophyta</taxon>
        <taxon>Spermatophyta</taxon>
        <taxon>Magnoliopsida</taxon>
        <taxon>Liliopsida</taxon>
        <taxon>Poales</taxon>
        <taxon>Poaceae</taxon>
        <taxon>BOP clade</taxon>
        <taxon>Oryzoideae</taxon>
        <taxon>Oryzeae</taxon>
        <taxon>Zizaniinae</taxon>
        <taxon>Zizania</taxon>
    </lineage>
</organism>
<dbReference type="EMBL" id="JAAALK010000283">
    <property type="protein sequence ID" value="KAG8072242.1"/>
    <property type="molecule type" value="Genomic_DNA"/>
</dbReference>
<proteinExistence type="predicted"/>